<name>A0A875S5H3_EENNA</name>
<dbReference type="GeneID" id="62196363"/>
<feature type="region of interest" description="Disordered" evidence="1">
    <location>
        <begin position="173"/>
        <end position="196"/>
    </location>
</feature>
<protein>
    <submittedName>
        <fullName evidence="3">Uncharacterized protein</fullName>
    </submittedName>
</protein>
<sequence length="269" mass="29592">MKFFSLSLIALLMATKTFGKNIHVSKKGFIDEIKQHRGIYSNGETNFETWRSPEGNGYLIPNKKATDPVGYDYQLGYALQLKDEGLTESLIPVYETNVTALGFPKFWNKFEEPCEAEPRTITIILDSIEEETKASVKNSKEFIFFGLEDQDEIVTETVVKLVTVHSTTTVTRKGTGEAAKPTAKPAVKAGTESKPSITTAPQTITLGFGIDNETNSGYTNTSEWNTLETSISNYSTISNNTMMNEGFLERAVSNSILGAAILLGIGLMM</sequence>
<feature type="chain" id="PRO_5034294502" evidence="2">
    <location>
        <begin position="20"/>
        <end position="269"/>
    </location>
</feature>
<keyword evidence="4" id="KW-1185">Reference proteome</keyword>
<keyword evidence="2" id="KW-0732">Signal</keyword>
<proteinExistence type="predicted"/>
<dbReference type="KEGG" id="bnn:FOA43_002962"/>
<evidence type="ECO:0000313" key="4">
    <source>
        <dbReference type="Proteomes" id="UP000662931"/>
    </source>
</evidence>
<accession>A0A875S5H3</accession>
<evidence type="ECO:0000256" key="2">
    <source>
        <dbReference type="SAM" id="SignalP"/>
    </source>
</evidence>
<organism evidence="3 4">
    <name type="scientific">Eeniella nana</name>
    <name type="common">Yeast</name>
    <name type="synonym">Brettanomyces nanus</name>
    <dbReference type="NCBI Taxonomy" id="13502"/>
    <lineage>
        <taxon>Eukaryota</taxon>
        <taxon>Fungi</taxon>
        <taxon>Dikarya</taxon>
        <taxon>Ascomycota</taxon>
        <taxon>Saccharomycotina</taxon>
        <taxon>Pichiomycetes</taxon>
        <taxon>Pichiales</taxon>
        <taxon>Pichiaceae</taxon>
        <taxon>Brettanomyces</taxon>
    </lineage>
</organism>
<evidence type="ECO:0000313" key="3">
    <source>
        <dbReference type="EMBL" id="QPG75605.1"/>
    </source>
</evidence>
<evidence type="ECO:0000256" key="1">
    <source>
        <dbReference type="SAM" id="MobiDB-lite"/>
    </source>
</evidence>
<reference evidence="3" key="1">
    <citation type="submission" date="2020-10" db="EMBL/GenBank/DDBJ databases">
        <authorList>
            <person name="Roach M.J.R."/>
        </authorList>
    </citation>
    <scope>NUCLEOTIDE SEQUENCE</scope>
    <source>
        <strain evidence="3">CBS 1945</strain>
    </source>
</reference>
<dbReference type="EMBL" id="CP064814">
    <property type="protein sequence ID" value="QPG75605.1"/>
    <property type="molecule type" value="Genomic_DNA"/>
</dbReference>
<dbReference type="Proteomes" id="UP000662931">
    <property type="component" value="Chromosome 3"/>
</dbReference>
<dbReference type="RefSeq" id="XP_038779170.1">
    <property type="nucleotide sequence ID" value="XM_038923242.1"/>
</dbReference>
<dbReference type="AlphaFoldDB" id="A0A875S5H3"/>
<gene>
    <name evidence="3" type="ORF">FOA43_002962</name>
</gene>
<feature type="compositionally biased region" description="Low complexity" evidence="1">
    <location>
        <begin position="178"/>
        <end position="189"/>
    </location>
</feature>
<feature type="signal peptide" evidence="2">
    <location>
        <begin position="1"/>
        <end position="19"/>
    </location>
</feature>
<dbReference type="OrthoDB" id="3997707at2759"/>